<feature type="compositionally biased region" description="Basic and acidic residues" evidence="2">
    <location>
        <begin position="309"/>
        <end position="319"/>
    </location>
</feature>
<feature type="region of interest" description="Disordered" evidence="2">
    <location>
        <begin position="244"/>
        <end position="319"/>
    </location>
</feature>
<feature type="compositionally biased region" description="Polar residues" evidence="2">
    <location>
        <begin position="579"/>
        <end position="605"/>
    </location>
</feature>
<dbReference type="SUPFAM" id="SSF54928">
    <property type="entry name" value="RNA-binding domain, RBD"/>
    <property type="match status" value="1"/>
</dbReference>
<dbReference type="AlphaFoldDB" id="A0ABD0KS12"/>
<dbReference type="PROSITE" id="PS50102">
    <property type="entry name" value="RRM"/>
    <property type="match status" value="1"/>
</dbReference>
<protein>
    <recommendedName>
        <fullName evidence="3">RRM domain-containing protein</fullName>
    </recommendedName>
</protein>
<organism evidence="4 5">
    <name type="scientific">Batillaria attramentaria</name>
    <dbReference type="NCBI Taxonomy" id="370345"/>
    <lineage>
        <taxon>Eukaryota</taxon>
        <taxon>Metazoa</taxon>
        <taxon>Spiralia</taxon>
        <taxon>Lophotrochozoa</taxon>
        <taxon>Mollusca</taxon>
        <taxon>Gastropoda</taxon>
        <taxon>Caenogastropoda</taxon>
        <taxon>Sorbeoconcha</taxon>
        <taxon>Cerithioidea</taxon>
        <taxon>Batillariidae</taxon>
        <taxon>Batillaria</taxon>
    </lineage>
</organism>
<dbReference type="InterPro" id="IPR012677">
    <property type="entry name" value="Nucleotide-bd_a/b_plait_sf"/>
</dbReference>
<feature type="compositionally biased region" description="Basic and acidic residues" evidence="2">
    <location>
        <begin position="565"/>
        <end position="578"/>
    </location>
</feature>
<feature type="region of interest" description="Disordered" evidence="2">
    <location>
        <begin position="749"/>
        <end position="768"/>
    </location>
</feature>
<dbReference type="InterPro" id="IPR035979">
    <property type="entry name" value="RBD_domain_sf"/>
</dbReference>
<dbReference type="Gene3D" id="3.30.70.330">
    <property type="match status" value="1"/>
</dbReference>
<name>A0ABD0KS12_9CAEN</name>
<feature type="compositionally biased region" description="Basic and acidic residues" evidence="2">
    <location>
        <begin position="257"/>
        <end position="272"/>
    </location>
</feature>
<keyword evidence="1" id="KW-0694">RNA-binding</keyword>
<feature type="compositionally biased region" description="Polar residues" evidence="2">
    <location>
        <begin position="273"/>
        <end position="282"/>
    </location>
</feature>
<dbReference type="SMART" id="SM00360">
    <property type="entry name" value="RRM"/>
    <property type="match status" value="1"/>
</dbReference>
<evidence type="ECO:0000256" key="2">
    <source>
        <dbReference type="SAM" id="MobiDB-lite"/>
    </source>
</evidence>
<feature type="region of interest" description="Disordered" evidence="2">
    <location>
        <begin position="677"/>
        <end position="718"/>
    </location>
</feature>
<dbReference type="Pfam" id="PF00076">
    <property type="entry name" value="RRM_1"/>
    <property type="match status" value="1"/>
</dbReference>
<keyword evidence="5" id="KW-1185">Reference proteome</keyword>
<evidence type="ECO:0000259" key="3">
    <source>
        <dbReference type="PROSITE" id="PS50102"/>
    </source>
</evidence>
<dbReference type="Proteomes" id="UP001519460">
    <property type="component" value="Unassembled WGS sequence"/>
</dbReference>
<gene>
    <name evidence="4" type="ORF">BaRGS_00018893</name>
</gene>
<evidence type="ECO:0000313" key="5">
    <source>
        <dbReference type="Proteomes" id="UP001519460"/>
    </source>
</evidence>
<evidence type="ECO:0000313" key="4">
    <source>
        <dbReference type="EMBL" id="KAK7489871.1"/>
    </source>
</evidence>
<comment type="caution">
    <text evidence="4">The sequence shown here is derived from an EMBL/GenBank/DDBJ whole genome shotgun (WGS) entry which is preliminary data.</text>
</comment>
<feature type="compositionally biased region" description="Polar residues" evidence="2">
    <location>
        <begin position="679"/>
        <end position="692"/>
    </location>
</feature>
<dbReference type="EMBL" id="JACVVK020000133">
    <property type="protein sequence ID" value="KAK7489871.1"/>
    <property type="molecule type" value="Genomic_DNA"/>
</dbReference>
<feature type="compositionally biased region" description="Basic and acidic residues" evidence="2">
    <location>
        <begin position="521"/>
        <end position="530"/>
    </location>
</feature>
<dbReference type="GO" id="GO:0003723">
    <property type="term" value="F:RNA binding"/>
    <property type="evidence" value="ECO:0007669"/>
    <property type="project" value="UniProtKB-UniRule"/>
</dbReference>
<feature type="region of interest" description="Disordered" evidence="2">
    <location>
        <begin position="521"/>
        <end position="620"/>
    </location>
</feature>
<reference evidence="4 5" key="1">
    <citation type="journal article" date="2023" name="Sci. Data">
        <title>Genome assembly of the Korean intertidal mud-creeper Batillaria attramentaria.</title>
        <authorList>
            <person name="Patra A.K."/>
            <person name="Ho P.T."/>
            <person name="Jun S."/>
            <person name="Lee S.J."/>
            <person name="Kim Y."/>
            <person name="Won Y.J."/>
        </authorList>
    </citation>
    <scope>NUCLEOTIDE SEQUENCE [LARGE SCALE GENOMIC DNA]</scope>
    <source>
        <strain evidence="4">Wonlab-2016</strain>
    </source>
</reference>
<sequence>MPMSYGGRLHTPPQRAKANTRTVEILLFGGAVCRRYWLRASIVQNFQDELKELFNRCGEVRDIYIHSVNDKPYQYGFIRYGDISSVMKAVVELNRWPLNGSEIKVEIASECRDILTLAARAKKLSRKAAMNSASVQAQIREACTQLNETLDLSSGEINPIDSKWVLDRMMNSRPGTSAKLTGAPSPDCLATLERIRTKLLNGEYDYAIPNQPHPKAKNFFHALKSMTDDINDYVEQHQDLISNLDADSPVQGRSAPLKRESPQGIRAREEAQTSKAISSQKSYGFLQNRDGRSDFEKVPTQKAPKQHSRNTDRTEHSHGKMMPVHRDGLNLQDCQEPVGRRWPQATENVNCARPAQVHGNGHAGDRTDCRNFLHHMRPMQRYGDRVQSRQTEDFRPFINTGPFPSSWPVRPSSSFLQHPLPCSGPTSYGADRHPGYRAELSHPVPAAVPSLSAGPFHPHQNLSPSPRQQTFCYPWDRQNSGPQYVSRGLPTWTPKPAERGPTPCGTCLSCHPYNGPGPKCHPDPNGRSPEETLSPQKNLGDRFADDAASQRQDSSDQSYANGSDGEARRGQTGREEHVQVSNENSLSRGCQSTDTSQFDSGNGNLSGPAPSEEARDAESCKAAAGSSIIVPDELQRLFEQQDHSKLDSGEYLAMLKEVGKANASMLFTSPAHHLEETVDTISSDSGTESYDSANGDGSRFPTRRTSTRAEEDSLRSHPACSREVLAANDGVAEGVKKADSLRAKRAEGNAGFGVGLSGPGRAVPSSMGRGRALKQLLSSEIIIEKVD</sequence>
<feature type="compositionally biased region" description="Basic and acidic residues" evidence="2">
    <location>
        <begin position="289"/>
        <end position="299"/>
    </location>
</feature>
<feature type="compositionally biased region" description="Polar residues" evidence="2">
    <location>
        <begin position="460"/>
        <end position="478"/>
    </location>
</feature>
<feature type="domain" description="RRM" evidence="3">
    <location>
        <begin position="47"/>
        <end position="110"/>
    </location>
</feature>
<accession>A0ABD0KS12</accession>
<evidence type="ECO:0000256" key="1">
    <source>
        <dbReference type="PROSITE-ProRule" id="PRU00176"/>
    </source>
</evidence>
<dbReference type="InterPro" id="IPR000504">
    <property type="entry name" value="RRM_dom"/>
</dbReference>
<proteinExistence type="predicted"/>
<feature type="compositionally biased region" description="Low complexity" evidence="2">
    <location>
        <begin position="546"/>
        <end position="560"/>
    </location>
</feature>
<feature type="region of interest" description="Disordered" evidence="2">
    <location>
        <begin position="451"/>
        <end position="478"/>
    </location>
</feature>